<reference evidence="1" key="1">
    <citation type="submission" date="2020-05" db="UniProtKB">
        <authorList>
            <consortium name="EnsemblMetazoa"/>
        </authorList>
    </citation>
    <scope>IDENTIFICATION</scope>
    <source>
        <strain evidence="1">Aabys</strain>
    </source>
</reference>
<dbReference type="VEuPathDB" id="VectorBase:MDOA008459"/>
<dbReference type="AlphaFoldDB" id="A0A1I8MU45"/>
<dbReference type="eggNOG" id="ENOG502TE0P">
    <property type="taxonomic scope" value="Eukaryota"/>
</dbReference>
<dbReference type="VEuPathDB" id="VectorBase:MDOMA2_009420"/>
<protein>
    <submittedName>
        <fullName evidence="3">Uncharacterized protein LOC101889194</fullName>
    </submittedName>
</protein>
<accession>A0A1I8MU45</accession>
<gene>
    <name evidence="1" type="primary">101889194</name>
    <name evidence="3" type="synonym">LOC101889194</name>
</gene>
<dbReference type="KEGG" id="mde:101889194"/>
<dbReference type="EnsemblMetazoa" id="MDOA008459-RA">
    <property type="protein sequence ID" value="MDOA008459-PA"/>
    <property type="gene ID" value="MDOA008459"/>
</dbReference>
<dbReference type="OrthoDB" id="7921910at2759"/>
<dbReference type="RefSeq" id="XP_005186950.1">
    <property type="nucleotide sequence ID" value="XM_005186893.2"/>
</dbReference>
<organism evidence="1">
    <name type="scientific">Musca domestica</name>
    <name type="common">House fly</name>
    <dbReference type="NCBI Taxonomy" id="7370"/>
    <lineage>
        <taxon>Eukaryota</taxon>
        <taxon>Metazoa</taxon>
        <taxon>Ecdysozoa</taxon>
        <taxon>Arthropoda</taxon>
        <taxon>Hexapoda</taxon>
        <taxon>Insecta</taxon>
        <taxon>Pterygota</taxon>
        <taxon>Neoptera</taxon>
        <taxon>Endopterygota</taxon>
        <taxon>Diptera</taxon>
        <taxon>Brachycera</taxon>
        <taxon>Muscomorpha</taxon>
        <taxon>Muscoidea</taxon>
        <taxon>Muscidae</taxon>
        <taxon>Musca</taxon>
    </lineage>
</organism>
<name>A0A1I8MU45_MUSDO</name>
<reference evidence="3" key="2">
    <citation type="submission" date="2025-04" db="UniProtKB">
        <authorList>
            <consortium name="RefSeq"/>
        </authorList>
    </citation>
    <scope>IDENTIFICATION</scope>
    <source>
        <strain evidence="3">Aabys</strain>
    </source>
</reference>
<evidence type="ECO:0000313" key="1">
    <source>
        <dbReference type="EnsemblMetazoa" id="MDOA008459-PA"/>
    </source>
</evidence>
<dbReference type="GeneID" id="101889194"/>
<keyword evidence="2" id="KW-1185">Reference proteome</keyword>
<proteinExistence type="predicted"/>
<sequence>MDGVCNNNYNINRKSKLSVPKCRVNRAKPLTRLRKIPALNTFGPFPDETITITMDRILYFLGGRKMQKFFHTESTSDSSGRSQCSMRSVCYKAFPKFYTKSHQTSVESFYSSSNVWESGDQNNFPKINICPIDRGKSTPRIILQESPRDDDSCLRKSMQSLKRSFSLCSLACRKIKEKMLMGREPSSPPKWLWTKLQDYGDGCHVYEVFTNSSTSSHPTQFETEKAPRIIFVILPTGVIMPFETLIRH</sequence>
<dbReference type="Proteomes" id="UP001652621">
    <property type="component" value="Unplaced"/>
</dbReference>
<evidence type="ECO:0000313" key="2">
    <source>
        <dbReference type="Proteomes" id="UP001652621"/>
    </source>
</evidence>
<evidence type="ECO:0000313" key="3">
    <source>
        <dbReference type="RefSeq" id="XP_005186950.1"/>
    </source>
</evidence>